<evidence type="ECO:0000256" key="7">
    <source>
        <dbReference type="ARBA" id="ARBA00022781"/>
    </source>
</evidence>
<evidence type="ECO:0000256" key="12">
    <source>
        <dbReference type="RuleBase" id="RU003661"/>
    </source>
</evidence>
<comment type="similarity">
    <text evidence="2 12">Belongs to the ATPase protein 8 family.</text>
</comment>
<evidence type="ECO:0000256" key="5">
    <source>
        <dbReference type="ARBA" id="ARBA00022547"/>
    </source>
</evidence>
<evidence type="ECO:0000256" key="13">
    <source>
        <dbReference type="SAM" id="Phobius"/>
    </source>
</evidence>
<dbReference type="GeneID" id="63656800"/>
<keyword evidence="4 12" id="KW-0813">Transport</keyword>
<proteinExistence type="inferred from homology"/>
<dbReference type="GO" id="GO:0015078">
    <property type="term" value="F:proton transmembrane transporter activity"/>
    <property type="evidence" value="ECO:0007669"/>
    <property type="project" value="InterPro"/>
</dbReference>
<keyword evidence="8 13" id="KW-1133">Transmembrane helix</keyword>
<evidence type="ECO:0000256" key="9">
    <source>
        <dbReference type="ARBA" id="ARBA00023065"/>
    </source>
</evidence>
<dbReference type="RefSeq" id="YP_010046702.1">
    <property type="nucleotide sequence ID" value="NC_054324.1"/>
</dbReference>
<keyword evidence="11 13" id="KW-0472">Membrane</keyword>
<evidence type="ECO:0000256" key="4">
    <source>
        <dbReference type="ARBA" id="ARBA00022448"/>
    </source>
</evidence>
<evidence type="ECO:0000256" key="8">
    <source>
        <dbReference type="ARBA" id="ARBA00022989"/>
    </source>
</evidence>
<evidence type="ECO:0000313" key="14">
    <source>
        <dbReference type="EMBL" id="QPJ78646.1"/>
    </source>
</evidence>
<geneLocation type="mitochondrion" evidence="14"/>
<dbReference type="CTD" id="4509"/>
<evidence type="ECO:0000256" key="2">
    <source>
        <dbReference type="ARBA" id="ARBA00008892"/>
    </source>
</evidence>
<dbReference type="AlphaFoldDB" id="A0A7T0GED2"/>
<keyword evidence="9 12" id="KW-0406">Ion transport</keyword>
<evidence type="ECO:0000256" key="11">
    <source>
        <dbReference type="ARBA" id="ARBA00023136"/>
    </source>
</evidence>
<evidence type="ECO:0000256" key="1">
    <source>
        <dbReference type="ARBA" id="ARBA00004304"/>
    </source>
</evidence>
<keyword evidence="6 12" id="KW-0812">Transmembrane</keyword>
<comment type="subunit">
    <text evidence="3">F-type ATPases have 2 components, CF(1) - the catalytic core - and CF(0) - the membrane proton channel.</text>
</comment>
<sequence length="53" mass="6604">MPQMSPLSWLTLFFIFSFTLMIFNIKNYFCFFYPLNLNSKNLNIKQIKMNWKW</sequence>
<evidence type="ECO:0000256" key="3">
    <source>
        <dbReference type="ARBA" id="ARBA00011291"/>
    </source>
</evidence>
<dbReference type="GO" id="GO:0015986">
    <property type="term" value="P:proton motive force-driven ATP synthesis"/>
    <property type="evidence" value="ECO:0007669"/>
    <property type="project" value="InterPro"/>
</dbReference>
<feature type="transmembrane region" description="Helical" evidence="13">
    <location>
        <begin position="6"/>
        <end position="25"/>
    </location>
</feature>
<gene>
    <name evidence="14" type="primary">ATP8</name>
</gene>
<dbReference type="EMBL" id="MN389471">
    <property type="protein sequence ID" value="QPJ78646.1"/>
    <property type="molecule type" value="Genomic_DNA"/>
</dbReference>
<dbReference type="InterPro" id="IPR001421">
    <property type="entry name" value="ATP8_metazoa"/>
</dbReference>
<protein>
    <recommendedName>
        <fullName evidence="12">ATP synthase complex subunit 8</fullName>
    </recommendedName>
</protein>
<reference evidence="14" key="1">
    <citation type="submission" date="2019-08" db="EMBL/GenBank/DDBJ databases">
        <authorList>
            <person name="Hardy C.M."/>
        </authorList>
    </citation>
    <scope>NUCLEOTIDE SEQUENCE</scope>
    <source>
        <strain evidence="14">MI431</strain>
    </source>
</reference>
<dbReference type="GO" id="GO:0031966">
    <property type="term" value="C:mitochondrial membrane"/>
    <property type="evidence" value="ECO:0007669"/>
    <property type="project" value="UniProtKB-SubCell"/>
</dbReference>
<evidence type="ECO:0000256" key="6">
    <source>
        <dbReference type="ARBA" id="ARBA00022692"/>
    </source>
</evidence>
<keyword evidence="7 12" id="KW-0375">Hydrogen ion transport</keyword>
<comment type="subcellular location">
    <subcellularLocation>
        <location evidence="1 12">Mitochondrion membrane</location>
        <topology evidence="1 12">Single-pass membrane protein</topology>
    </subcellularLocation>
</comment>
<organism evidence="14">
    <name type="scientific">Toxorhynchites speciosus</name>
    <dbReference type="NCBI Taxonomy" id="2681096"/>
    <lineage>
        <taxon>Eukaryota</taxon>
        <taxon>Metazoa</taxon>
        <taxon>Ecdysozoa</taxon>
        <taxon>Arthropoda</taxon>
        <taxon>Hexapoda</taxon>
        <taxon>Insecta</taxon>
        <taxon>Pterygota</taxon>
        <taxon>Neoptera</taxon>
        <taxon>Endopterygota</taxon>
        <taxon>Diptera</taxon>
        <taxon>Nematocera</taxon>
        <taxon>Culicoidea</taxon>
        <taxon>Culicidae</taxon>
        <taxon>Toxorhynchitinae</taxon>
        <taxon>Toxorhynchites</taxon>
    </lineage>
</organism>
<dbReference type="Pfam" id="PF00895">
    <property type="entry name" value="ATP-synt_8"/>
    <property type="match status" value="1"/>
</dbReference>
<evidence type="ECO:0000256" key="10">
    <source>
        <dbReference type="ARBA" id="ARBA00023128"/>
    </source>
</evidence>
<accession>A0A7T0GED2</accession>
<keyword evidence="10 12" id="KW-0496">Mitochondrion</keyword>
<keyword evidence="5 12" id="KW-0138">CF(0)</keyword>
<dbReference type="GO" id="GO:0045259">
    <property type="term" value="C:proton-transporting ATP synthase complex"/>
    <property type="evidence" value="ECO:0007669"/>
    <property type="project" value="UniProtKB-KW"/>
</dbReference>
<name>A0A7T0GED2_9DIPT</name>